<dbReference type="Proteomes" id="UP001230951">
    <property type="component" value="Unassembled WGS sequence"/>
</dbReference>
<comment type="caution">
    <text evidence="6">The sequence shown here is derived from an EMBL/GenBank/DDBJ whole genome shotgun (WGS) entry which is preliminary data.</text>
</comment>
<dbReference type="RefSeq" id="WP_306960407.1">
    <property type="nucleotide sequence ID" value="NZ_JAUSRG010000003.1"/>
</dbReference>
<keyword evidence="3" id="KW-0731">Sigma factor</keyword>
<dbReference type="PANTHER" id="PTHR43133:SF8">
    <property type="entry name" value="RNA POLYMERASE SIGMA FACTOR HI_1459-RELATED"/>
    <property type="match status" value="1"/>
</dbReference>
<dbReference type="InterPro" id="IPR013325">
    <property type="entry name" value="RNA_pol_sigma_r2"/>
</dbReference>
<keyword evidence="2" id="KW-0805">Transcription regulation</keyword>
<evidence type="ECO:0000313" key="8">
    <source>
        <dbReference type="Proteomes" id="UP001230951"/>
    </source>
</evidence>
<dbReference type="SUPFAM" id="SSF88946">
    <property type="entry name" value="Sigma2 domain of RNA polymerase sigma factors"/>
    <property type="match status" value="1"/>
</dbReference>
<evidence type="ECO:0000313" key="7">
    <source>
        <dbReference type="EMBL" id="MDQ0180962.1"/>
    </source>
</evidence>
<dbReference type="GO" id="GO:0003677">
    <property type="term" value="F:DNA binding"/>
    <property type="evidence" value="ECO:0007669"/>
    <property type="project" value="UniProtKB-KW"/>
</dbReference>
<name>A0AAW8DDA4_9MICC</name>
<evidence type="ECO:0000256" key="3">
    <source>
        <dbReference type="ARBA" id="ARBA00023082"/>
    </source>
</evidence>
<dbReference type="AlphaFoldDB" id="A0AAW8DDA4"/>
<dbReference type="Gene3D" id="1.10.1740.10">
    <property type="match status" value="1"/>
</dbReference>
<dbReference type="EMBL" id="JAUSTF010000004">
    <property type="protein sequence ID" value="MDQ0180962.1"/>
    <property type="molecule type" value="Genomic_DNA"/>
</dbReference>
<dbReference type="GO" id="GO:0006352">
    <property type="term" value="P:DNA-templated transcription initiation"/>
    <property type="evidence" value="ECO:0007669"/>
    <property type="project" value="InterPro"/>
</dbReference>
<keyword evidence="5" id="KW-0804">Transcription</keyword>
<evidence type="ECO:0000313" key="9">
    <source>
        <dbReference type="Proteomes" id="UP001242995"/>
    </source>
</evidence>
<gene>
    <name evidence="6" type="ORF">J2S90_001564</name>
    <name evidence="7" type="ORF">J2S93_002389</name>
</gene>
<proteinExistence type="inferred from homology"/>
<sequence>MKHIQAIVWGAADTADAAPGSGPGDPELISAVRMGSVDAMALLYQRHKGYGLAFALTLVREEREADDVLQDAFSSVFQALTEGLGISDDFLACLTTAITKTAVGAWRQRTQEVGTEAGGMDPGHSPLFDDESDTAIHNRLLAAEAVEDLRAALAVMPPRWQQVLWHTNVLKERPRRIAPLMGLSPNAVSALLLRARNSLKTAHVTAGAETWELLSGWHPGN</sequence>
<accession>A0AAW8DDA4</accession>
<dbReference type="GO" id="GO:0016987">
    <property type="term" value="F:sigma factor activity"/>
    <property type="evidence" value="ECO:0007669"/>
    <property type="project" value="UniProtKB-KW"/>
</dbReference>
<dbReference type="InterPro" id="IPR014284">
    <property type="entry name" value="RNA_pol_sigma-70_dom"/>
</dbReference>
<evidence type="ECO:0000313" key="6">
    <source>
        <dbReference type="EMBL" id="MDP9904609.1"/>
    </source>
</evidence>
<dbReference type="SUPFAM" id="SSF88659">
    <property type="entry name" value="Sigma3 and sigma4 domains of RNA polymerase sigma factors"/>
    <property type="match status" value="1"/>
</dbReference>
<evidence type="ECO:0000256" key="2">
    <source>
        <dbReference type="ARBA" id="ARBA00023015"/>
    </source>
</evidence>
<dbReference type="Gene3D" id="1.10.10.10">
    <property type="entry name" value="Winged helix-like DNA-binding domain superfamily/Winged helix DNA-binding domain"/>
    <property type="match status" value="1"/>
</dbReference>
<reference evidence="6 8" key="1">
    <citation type="submission" date="2023-07" db="EMBL/GenBank/DDBJ databases">
        <title>Sorghum-associated microbial communities from plants grown in Nebraska, USA.</title>
        <authorList>
            <person name="Schachtman D."/>
        </authorList>
    </citation>
    <scope>NUCLEOTIDE SEQUENCE</scope>
    <source>
        <strain evidence="6">DS1006</strain>
        <strain evidence="7 8">DS1016</strain>
    </source>
</reference>
<dbReference type="EMBL" id="JAUSRG010000003">
    <property type="protein sequence ID" value="MDP9904609.1"/>
    <property type="molecule type" value="Genomic_DNA"/>
</dbReference>
<protein>
    <submittedName>
        <fullName evidence="6">RNA polymerase sigma factor (Sigma-70 family)</fullName>
    </submittedName>
</protein>
<dbReference type="Proteomes" id="UP001242995">
    <property type="component" value="Unassembled WGS sequence"/>
</dbReference>
<dbReference type="InterPro" id="IPR013324">
    <property type="entry name" value="RNA_pol_sigma_r3/r4-like"/>
</dbReference>
<comment type="similarity">
    <text evidence="1">Belongs to the sigma-70 factor family. ECF subfamily.</text>
</comment>
<evidence type="ECO:0000256" key="4">
    <source>
        <dbReference type="ARBA" id="ARBA00023125"/>
    </source>
</evidence>
<organism evidence="6 9">
    <name type="scientific">Arthrobacter bambusae</name>
    <dbReference type="NCBI Taxonomy" id="1338426"/>
    <lineage>
        <taxon>Bacteria</taxon>
        <taxon>Bacillati</taxon>
        <taxon>Actinomycetota</taxon>
        <taxon>Actinomycetes</taxon>
        <taxon>Micrococcales</taxon>
        <taxon>Micrococcaceae</taxon>
        <taxon>Arthrobacter</taxon>
    </lineage>
</organism>
<dbReference type="NCBIfam" id="TIGR02937">
    <property type="entry name" value="sigma70-ECF"/>
    <property type="match status" value="1"/>
</dbReference>
<dbReference type="InterPro" id="IPR036388">
    <property type="entry name" value="WH-like_DNA-bd_sf"/>
</dbReference>
<keyword evidence="4" id="KW-0238">DNA-binding</keyword>
<evidence type="ECO:0000256" key="5">
    <source>
        <dbReference type="ARBA" id="ARBA00023163"/>
    </source>
</evidence>
<keyword evidence="8" id="KW-1185">Reference proteome</keyword>
<dbReference type="InterPro" id="IPR039425">
    <property type="entry name" value="RNA_pol_sigma-70-like"/>
</dbReference>
<evidence type="ECO:0000256" key="1">
    <source>
        <dbReference type="ARBA" id="ARBA00010641"/>
    </source>
</evidence>
<dbReference type="PANTHER" id="PTHR43133">
    <property type="entry name" value="RNA POLYMERASE ECF-TYPE SIGMA FACTO"/>
    <property type="match status" value="1"/>
</dbReference>